<accession>A0A914RAW3</accession>
<name>A0A914RAW3_PAREQ</name>
<evidence type="ECO:0000313" key="2">
    <source>
        <dbReference type="WBParaSite" id="PEQ_0000381601-mRNA-1"/>
    </source>
</evidence>
<keyword evidence="1" id="KW-1185">Reference proteome</keyword>
<proteinExistence type="predicted"/>
<evidence type="ECO:0000313" key="1">
    <source>
        <dbReference type="Proteomes" id="UP000887564"/>
    </source>
</evidence>
<dbReference type="WBParaSite" id="PEQ_0000381601-mRNA-1">
    <property type="protein sequence ID" value="PEQ_0000381601-mRNA-1"/>
    <property type="gene ID" value="PEQ_0000381601"/>
</dbReference>
<dbReference type="AlphaFoldDB" id="A0A914RAW3"/>
<sequence>LISEYLIELGGIHRNPWTTCHPKAFILDCNYNNHRFLTLIVQRPFSEHLICHISYCL</sequence>
<protein>
    <submittedName>
        <fullName evidence="2">Uncharacterized protein</fullName>
    </submittedName>
</protein>
<organism evidence="1 2">
    <name type="scientific">Parascaris equorum</name>
    <name type="common">Equine roundworm</name>
    <dbReference type="NCBI Taxonomy" id="6256"/>
    <lineage>
        <taxon>Eukaryota</taxon>
        <taxon>Metazoa</taxon>
        <taxon>Ecdysozoa</taxon>
        <taxon>Nematoda</taxon>
        <taxon>Chromadorea</taxon>
        <taxon>Rhabditida</taxon>
        <taxon>Spirurina</taxon>
        <taxon>Ascaridomorpha</taxon>
        <taxon>Ascaridoidea</taxon>
        <taxon>Ascarididae</taxon>
        <taxon>Parascaris</taxon>
    </lineage>
</organism>
<dbReference type="Proteomes" id="UP000887564">
    <property type="component" value="Unplaced"/>
</dbReference>
<reference evidence="2" key="1">
    <citation type="submission" date="2022-11" db="UniProtKB">
        <authorList>
            <consortium name="WormBaseParasite"/>
        </authorList>
    </citation>
    <scope>IDENTIFICATION</scope>
</reference>